<dbReference type="InterPro" id="IPR003594">
    <property type="entry name" value="HATPase_dom"/>
</dbReference>
<dbReference type="EMBL" id="JBDJNQ010000013">
    <property type="protein sequence ID" value="MEN5380084.1"/>
    <property type="molecule type" value="Genomic_DNA"/>
</dbReference>
<evidence type="ECO:0000256" key="5">
    <source>
        <dbReference type="ARBA" id="ARBA00022777"/>
    </source>
</evidence>
<dbReference type="PANTHER" id="PTHR42878:SF7">
    <property type="entry name" value="SENSOR HISTIDINE KINASE GLRK"/>
    <property type="match status" value="1"/>
</dbReference>
<keyword evidence="8" id="KW-0812">Transmembrane</keyword>
<feature type="domain" description="Histidine kinase" evidence="9">
    <location>
        <begin position="76"/>
        <end position="292"/>
    </location>
</feature>
<dbReference type="Pfam" id="PF02518">
    <property type="entry name" value="HATPase_c"/>
    <property type="match status" value="1"/>
</dbReference>
<dbReference type="Gene3D" id="1.10.287.130">
    <property type="match status" value="1"/>
</dbReference>
<evidence type="ECO:0000313" key="11">
    <source>
        <dbReference type="Proteomes" id="UP001409291"/>
    </source>
</evidence>
<sequence length="316" mass="35982">MESQTIITILITGIIVSKIIIGFLLYELIRKNRILKREKVKLLGTNIALEEQADQIKKYNEELKASELFKIKVLSIASHDLRTPFVSMNMLLNTVDLSLMSKLDMEQVLLQLGSEISHSQNMLDEVLLWAESQLRDNLENKETFNISQQIQHVLLLFQKDLMSNNISLEESLPKDVYLYMSRDIFSFVVRNIVSNAVKFCKYAGKITLGVSEIKGNEFLLYIENEGINMPESTVEKLNNRNSWDHRKAVNGTGAGLGVSLCKDLLQRVGGKIYFENISDVGTIVFISFPIHSITALDDEIINKENSNFMNSFQEPK</sequence>
<dbReference type="EC" id="2.7.13.3" evidence="2"/>
<keyword evidence="8" id="KW-0472">Membrane</keyword>
<accession>A0ABV0BZ82</accession>
<dbReference type="CDD" id="cd00082">
    <property type="entry name" value="HisKA"/>
    <property type="match status" value="1"/>
</dbReference>
<gene>
    <name evidence="10" type="ORF">ABE541_22650</name>
</gene>
<evidence type="ECO:0000256" key="6">
    <source>
        <dbReference type="ARBA" id="ARBA00022840"/>
    </source>
</evidence>
<evidence type="ECO:0000256" key="3">
    <source>
        <dbReference type="ARBA" id="ARBA00022679"/>
    </source>
</evidence>
<dbReference type="InterPro" id="IPR005467">
    <property type="entry name" value="His_kinase_dom"/>
</dbReference>
<dbReference type="InterPro" id="IPR003661">
    <property type="entry name" value="HisK_dim/P_dom"/>
</dbReference>
<organism evidence="10 11">
    <name type="scientific">Sphingobacterium kitahiroshimense</name>
    <dbReference type="NCBI Taxonomy" id="470446"/>
    <lineage>
        <taxon>Bacteria</taxon>
        <taxon>Pseudomonadati</taxon>
        <taxon>Bacteroidota</taxon>
        <taxon>Sphingobacteriia</taxon>
        <taxon>Sphingobacteriales</taxon>
        <taxon>Sphingobacteriaceae</taxon>
        <taxon>Sphingobacterium</taxon>
    </lineage>
</organism>
<keyword evidence="11" id="KW-1185">Reference proteome</keyword>
<name>A0ABV0BZ82_9SPHI</name>
<protein>
    <recommendedName>
        <fullName evidence="2">histidine kinase</fullName>
        <ecNumber evidence="2">2.7.13.3</ecNumber>
    </recommendedName>
</protein>
<dbReference type="Gene3D" id="3.30.565.10">
    <property type="entry name" value="Histidine kinase-like ATPase, C-terminal domain"/>
    <property type="match status" value="1"/>
</dbReference>
<comment type="catalytic activity">
    <reaction evidence="1">
        <text>ATP + protein L-histidine = ADP + protein N-phospho-L-histidine.</text>
        <dbReference type="EC" id="2.7.13.3"/>
    </reaction>
</comment>
<dbReference type="Proteomes" id="UP001409291">
    <property type="component" value="Unassembled WGS sequence"/>
</dbReference>
<comment type="caution">
    <text evidence="10">The sequence shown here is derived from an EMBL/GenBank/DDBJ whole genome shotgun (WGS) entry which is preliminary data.</text>
</comment>
<dbReference type="PANTHER" id="PTHR42878">
    <property type="entry name" value="TWO-COMPONENT HISTIDINE KINASE"/>
    <property type="match status" value="1"/>
</dbReference>
<keyword evidence="7" id="KW-0902">Two-component regulatory system</keyword>
<evidence type="ECO:0000256" key="2">
    <source>
        <dbReference type="ARBA" id="ARBA00012438"/>
    </source>
</evidence>
<evidence type="ECO:0000313" key="10">
    <source>
        <dbReference type="EMBL" id="MEN5380084.1"/>
    </source>
</evidence>
<reference evidence="10 11" key="1">
    <citation type="submission" date="2024-04" db="EMBL/GenBank/DDBJ databases">
        <title>WGS of bacteria from Torrens River.</title>
        <authorList>
            <person name="Wyrsch E.R."/>
            <person name="Drigo B."/>
        </authorList>
    </citation>
    <scope>NUCLEOTIDE SEQUENCE [LARGE SCALE GENOMIC DNA]</scope>
    <source>
        <strain evidence="10 11">TWI391</strain>
    </source>
</reference>
<dbReference type="InterPro" id="IPR036890">
    <property type="entry name" value="HATPase_C_sf"/>
</dbReference>
<keyword evidence="6" id="KW-0067">ATP-binding</keyword>
<evidence type="ECO:0000256" key="7">
    <source>
        <dbReference type="ARBA" id="ARBA00023012"/>
    </source>
</evidence>
<dbReference type="InterPro" id="IPR050351">
    <property type="entry name" value="BphY/WalK/GraS-like"/>
</dbReference>
<evidence type="ECO:0000256" key="4">
    <source>
        <dbReference type="ARBA" id="ARBA00022741"/>
    </source>
</evidence>
<evidence type="ECO:0000256" key="8">
    <source>
        <dbReference type="SAM" id="Phobius"/>
    </source>
</evidence>
<evidence type="ECO:0000259" key="9">
    <source>
        <dbReference type="PROSITE" id="PS50109"/>
    </source>
</evidence>
<keyword evidence="3" id="KW-0808">Transferase</keyword>
<dbReference type="PROSITE" id="PS50109">
    <property type="entry name" value="HIS_KIN"/>
    <property type="match status" value="1"/>
</dbReference>
<proteinExistence type="predicted"/>
<feature type="transmembrane region" description="Helical" evidence="8">
    <location>
        <begin position="6"/>
        <end position="29"/>
    </location>
</feature>
<dbReference type="RefSeq" id="WP_339423246.1">
    <property type="nucleotide sequence ID" value="NZ_JBDJNQ010000013.1"/>
</dbReference>
<dbReference type="InterPro" id="IPR036097">
    <property type="entry name" value="HisK_dim/P_sf"/>
</dbReference>
<keyword evidence="4" id="KW-0547">Nucleotide-binding</keyword>
<dbReference type="SUPFAM" id="SSF55874">
    <property type="entry name" value="ATPase domain of HSP90 chaperone/DNA topoisomerase II/histidine kinase"/>
    <property type="match status" value="1"/>
</dbReference>
<keyword evidence="8" id="KW-1133">Transmembrane helix</keyword>
<dbReference type="SMART" id="SM00387">
    <property type="entry name" value="HATPase_c"/>
    <property type="match status" value="1"/>
</dbReference>
<keyword evidence="5 10" id="KW-0418">Kinase</keyword>
<dbReference type="SUPFAM" id="SSF47384">
    <property type="entry name" value="Homodimeric domain of signal transducing histidine kinase"/>
    <property type="match status" value="1"/>
</dbReference>
<dbReference type="GO" id="GO:0016301">
    <property type="term" value="F:kinase activity"/>
    <property type="evidence" value="ECO:0007669"/>
    <property type="project" value="UniProtKB-KW"/>
</dbReference>
<evidence type="ECO:0000256" key="1">
    <source>
        <dbReference type="ARBA" id="ARBA00000085"/>
    </source>
</evidence>